<dbReference type="EMBL" id="CP008884">
    <property type="protein sequence ID" value="AIF46578.1"/>
    <property type="molecule type" value="Genomic_DNA"/>
</dbReference>
<dbReference type="Gene3D" id="3.40.50.1820">
    <property type="entry name" value="alpha/beta hydrolase"/>
    <property type="match status" value="1"/>
</dbReference>
<sequence>MNPVIIPTQPDDFPEQAASFALDGPAGKLEAVSDVAVPEEARRGTAIICHPHPLQGGTMHNKVVTMVERSLRESGLDTVRFNFRGTGESEGTYDHGNGEGDDLAAVAAWVRSLRPDDALWLAGFSFGSYVSIRNAVRLHADALISIAPPAGRWPFEDIQLPTCPWLVVQGEEDEIVDPQAVFDWIDGMRKKPELVRMPETSHFFHRRLMDLRGAIKHAVQPWLPPLRQD</sequence>
<dbReference type="KEGG" id="dja:HY57_04525"/>
<dbReference type="HOGENOM" id="CLU_086287_1_0_6"/>
<evidence type="ECO:0000313" key="3">
    <source>
        <dbReference type="Proteomes" id="UP000027987"/>
    </source>
</evidence>
<dbReference type="STRING" id="1217721.HY57_04525"/>
<feature type="domain" description="KANL3/Tex30 alpha/beta hydrolase-like" evidence="1">
    <location>
        <begin position="56"/>
        <end position="207"/>
    </location>
</feature>
<evidence type="ECO:0000313" key="2">
    <source>
        <dbReference type="EMBL" id="AIF46578.1"/>
    </source>
</evidence>
<gene>
    <name evidence="2" type="ORF">HY57_04525</name>
</gene>
<dbReference type="PATRIC" id="fig|1217721.7.peg.946"/>
<protein>
    <submittedName>
        <fullName evidence="2">Alpha/beta hydrolase</fullName>
    </submittedName>
</protein>
<dbReference type="Pfam" id="PF20408">
    <property type="entry name" value="Abhydrolase_11"/>
    <property type="match status" value="1"/>
</dbReference>
<dbReference type="SUPFAM" id="SSF53474">
    <property type="entry name" value="alpha/beta-Hydrolases"/>
    <property type="match status" value="1"/>
</dbReference>
<dbReference type="InterPro" id="IPR029058">
    <property type="entry name" value="AB_hydrolase_fold"/>
</dbReference>
<dbReference type="OrthoDB" id="9800435at2"/>
<name>A0A075K317_9GAMM</name>
<dbReference type="PANTHER" id="PTHR42103">
    <property type="entry name" value="ALPHA/BETA-HYDROLASES SUPERFAMILY PROTEIN"/>
    <property type="match status" value="1"/>
</dbReference>
<keyword evidence="2" id="KW-0378">Hydrolase</keyword>
<keyword evidence="3" id="KW-1185">Reference proteome</keyword>
<dbReference type="Proteomes" id="UP000027987">
    <property type="component" value="Chromosome"/>
</dbReference>
<reference evidence="2 3" key="1">
    <citation type="submission" date="2014-07" db="EMBL/GenBank/DDBJ databases">
        <title>Complete Genome Sequence of Dyella japonica Strain A8 Isolated from Malaysian Tropical Soil.</title>
        <authorList>
            <person name="Hui R.K.H."/>
            <person name="Chen J.-W."/>
            <person name="Chan K.-G."/>
            <person name="Leung F.C.C."/>
        </authorList>
    </citation>
    <scope>NUCLEOTIDE SEQUENCE [LARGE SCALE GENOMIC DNA]</scope>
    <source>
        <strain evidence="2 3">A8</strain>
    </source>
</reference>
<proteinExistence type="predicted"/>
<dbReference type="AlphaFoldDB" id="A0A075K317"/>
<accession>A0A075K317</accession>
<dbReference type="PANTHER" id="PTHR42103:SF2">
    <property type="entry name" value="AB HYDROLASE-1 DOMAIN-CONTAINING PROTEIN"/>
    <property type="match status" value="1"/>
</dbReference>
<dbReference type="InterPro" id="IPR046879">
    <property type="entry name" value="KANL3/Tex30_Abhydrolase"/>
</dbReference>
<dbReference type="RefSeq" id="WP_019463736.1">
    <property type="nucleotide sequence ID" value="NZ_ALOY01000077.1"/>
</dbReference>
<evidence type="ECO:0000259" key="1">
    <source>
        <dbReference type="Pfam" id="PF20408"/>
    </source>
</evidence>
<dbReference type="GO" id="GO:0016787">
    <property type="term" value="F:hydrolase activity"/>
    <property type="evidence" value="ECO:0007669"/>
    <property type="project" value="UniProtKB-KW"/>
</dbReference>
<organism evidence="2 3">
    <name type="scientific">Dyella japonica A8</name>
    <dbReference type="NCBI Taxonomy" id="1217721"/>
    <lineage>
        <taxon>Bacteria</taxon>
        <taxon>Pseudomonadati</taxon>
        <taxon>Pseudomonadota</taxon>
        <taxon>Gammaproteobacteria</taxon>
        <taxon>Lysobacterales</taxon>
        <taxon>Rhodanobacteraceae</taxon>
        <taxon>Dyella</taxon>
    </lineage>
</organism>